<evidence type="ECO:0000313" key="2">
    <source>
        <dbReference type="Proteomes" id="UP000187203"/>
    </source>
</evidence>
<keyword evidence="2" id="KW-1185">Reference proteome</keyword>
<comment type="caution">
    <text evidence="1">The sequence shown here is derived from an EMBL/GenBank/DDBJ whole genome shotgun (WGS) entry which is preliminary data.</text>
</comment>
<organism evidence="1 2">
    <name type="scientific">Corchorus olitorius</name>
    <dbReference type="NCBI Taxonomy" id="93759"/>
    <lineage>
        <taxon>Eukaryota</taxon>
        <taxon>Viridiplantae</taxon>
        <taxon>Streptophyta</taxon>
        <taxon>Embryophyta</taxon>
        <taxon>Tracheophyta</taxon>
        <taxon>Spermatophyta</taxon>
        <taxon>Magnoliopsida</taxon>
        <taxon>eudicotyledons</taxon>
        <taxon>Gunneridae</taxon>
        <taxon>Pentapetalae</taxon>
        <taxon>rosids</taxon>
        <taxon>malvids</taxon>
        <taxon>Malvales</taxon>
        <taxon>Malvaceae</taxon>
        <taxon>Grewioideae</taxon>
        <taxon>Apeibeae</taxon>
        <taxon>Corchorus</taxon>
    </lineage>
</organism>
<name>A0A1R3IG28_9ROSI</name>
<dbReference type="Proteomes" id="UP000187203">
    <property type="component" value="Unassembled WGS sequence"/>
</dbReference>
<dbReference type="EMBL" id="AWUE01018257">
    <property type="protein sequence ID" value="OMO81556.1"/>
    <property type="molecule type" value="Genomic_DNA"/>
</dbReference>
<gene>
    <name evidence="1" type="ORF">COLO4_23521</name>
</gene>
<dbReference type="AlphaFoldDB" id="A0A1R3IG28"/>
<sequence length="40" mass="4534">MAPKIAMAPRQRLASEIGTTLVIEMDSEISMRKYLKLNLN</sequence>
<reference evidence="2" key="1">
    <citation type="submission" date="2013-09" db="EMBL/GenBank/DDBJ databases">
        <title>Corchorus olitorius genome sequencing.</title>
        <authorList>
            <person name="Alam M."/>
            <person name="Haque M.S."/>
            <person name="Islam M.S."/>
            <person name="Emdad E.M."/>
            <person name="Islam M.M."/>
            <person name="Ahmed B."/>
            <person name="Halim A."/>
            <person name="Hossen Q.M.M."/>
            <person name="Hossain M.Z."/>
            <person name="Ahmed R."/>
            <person name="Khan M.M."/>
            <person name="Islam R."/>
            <person name="Rashid M.M."/>
            <person name="Khan S.A."/>
            <person name="Rahman M.S."/>
            <person name="Alam M."/>
            <person name="Yahiya A.S."/>
            <person name="Khan M.S."/>
            <person name="Azam M.S."/>
            <person name="Haque T."/>
            <person name="Lashkar M.Z.H."/>
            <person name="Akhand A.I."/>
            <person name="Morshed G."/>
            <person name="Roy S."/>
            <person name="Uddin K.S."/>
            <person name="Rabeya T."/>
            <person name="Hossain A.S."/>
            <person name="Chowdhury A."/>
            <person name="Snigdha A.R."/>
            <person name="Mortoza M.S."/>
            <person name="Matin S.A."/>
            <person name="Hoque S.M.E."/>
            <person name="Islam M.K."/>
            <person name="Roy D.K."/>
            <person name="Haider R."/>
            <person name="Moosa M.M."/>
            <person name="Elias S.M."/>
            <person name="Hasan A.M."/>
            <person name="Jahan S."/>
            <person name="Shafiuddin M."/>
            <person name="Mahmood N."/>
            <person name="Shommy N.S."/>
        </authorList>
    </citation>
    <scope>NUCLEOTIDE SEQUENCE [LARGE SCALE GENOMIC DNA]</scope>
    <source>
        <strain evidence="2">cv. O-4</strain>
    </source>
</reference>
<proteinExistence type="predicted"/>
<accession>A0A1R3IG28</accession>
<protein>
    <submittedName>
        <fullName evidence="1">Uncharacterized protein</fullName>
    </submittedName>
</protein>
<evidence type="ECO:0000313" key="1">
    <source>
        <dbReference type="EMBL" id="OMO81556.1"/>
    </source>
</evidence>